<keyword evidence="5" id="KW-0472">Membrane</keyword>
<dbReference type="RefSeq" id="WP_379048417.1">
    <property type="nucleotide sequence ID" value="NZ_JBHULZ010000041.1"/>
</dbReference>
<dbReference type="Proteomes" id="UP001597357">
    <property type="component" value="Unassembled WGS sequence"/>
</dbReference>
<evidence type="ECO:0000256" key="2">
    <source>
        <dbReference type="ARBA" id="ARBA00022519"/>
    </source>
</evidence>
<dbReference type="EC" id="2.4.1.325" evidence="6"/>
<name>A0ABW5SH64_9FLAO</name>
<evidence type="ECO:0000313" key="7">
    <source>
        <dbReference type="Proteomes" id="UP001597357"/>
    </source>
</evidence>
<evidence type="ECO:0000256" key="1">
    <source>
        <dbReference type="ARBA" id="ARBA00022475"/>
    </source>
</evidence>
<dbReference type="Pfam" id="PF07429">
    <property type="entry name" value="Glyco_transf_56"/>
    <property type="match status" value="1"/>
</dbReference>
<evidence type="ECO:0000256" key="4">
    <source>
        <dbReference type="ARBA" id="ARBA00022679"/>
    </source>
</evidence>
<dbReference type="EMBL" id="JBHULZ010000041">
    <property type="protein sequence ID" value="MFD2698629.1"/>
    <property type="molecule type" value="Genomic_DNA"/>
</dbReference>
<protein>
    <submittedName>
        <fullName evidence="6">TDP-N-acetylfucosamine:lipid II N-acetylfucosaminyltransferase</fullName>
        <ecNumber evidence="6">2.4.1.325</ecNumber>
    </submittedName>
</protein>
<proteinExistence type="predicted"/>
<keyword evidence="4 6" id="KW-0808">Transferase</keyword>
<dbReference type="InterPro" id="IPR009993">
    <property type="entry name" value="WecF"/>
</dbReference>
<dbReference type="GO" id="GO:0102031">
    <property type="term" value="F:4-acetamido-4,6-dideoxy-D-galactose transferase activity"/>
    <property type="evidence" value="ECO:0007669"/>
    <property type="project" value="UniProtKB-EC"/>
</dbReference>
<comment type="caution">
    <text evidence="6">The sequence shown here is derived from an EMBL/GenBank/DDBJ whole genome shotgun (WGS) entry which is preliminary data.</text>
</comment>
<evidence type="ECO:0000256" key="5">
    <source>
        <dbReference type="ARBA" id="ARBA00023136"/>
    </source>
</evidence>
<keyword evidence="2" id="KW-0997">Cell inner membrane</keyword>
<sequence>MIPTILHISQDEKFIESAKHQFNKLYGKQNQYYILVKNKTDSLRYVKKDVQTHKIEAENLVSLLDNLRLGSILIFHNLPTATYSLVDKAHENYTLIWIFFGMEVYNDHYFYSQNKLFGTYTKKIAPLKNTRTKKVFKNKLRPYYRLIQPNLPLGPQEHKKKIMEKFDYIGLLYREDFDNIRRIVKLKQPEHLHFSYYPIEKIVNTKSPIYQPKDIILIGNSGHPTSNHFDVLKRIDRFKLISKNVVLPISYGNAPYIKNLKKYIEDNITTPPTYLEEFLPLKEYNKWLVRVSIFILYTKRQQGVGNTIALLYHGAKVFLSKHNTFYHYLKRLGVLVFCYETQCNAKELSEGLTPEQILHNRKILYQALNEQHLLQSLAQQLQPLLEDAKAD</sequence>
<keyword evidence="1" id="KW-1003">Cell membrane</keyword>
<evidence type="ECO:0000256" key="3">
    <source>
        <dbReference type="ARBA" id="ARBA00022676"/>
    </source>
</evidence>
<keyword evidence="3 6" id="KW-0328">Glycosyltransferase</keyword>
<reference evidence="7" key="1">
    <citation type="journal article" date="2019" name="Int. J. Syst. Evol. Microbiol.">
        <title>The Global Catalogue of Microorganisms (GCM) 10K type strain sequencing project: providing services to taxonomists for standard genome sequencing and annotation.</title>
        <authorList>
            <consortium name="The Broad Institute Genomics Platform"/>
            <consortium name="The Broad Institute Genome Sequencing Center for Infectious Disease"/>
            <person name="Wu L."/>
            <person name="Ma J."/>
        </authorList>
    </citation>
    <scope>NUCLEOTIDE SEQUENCE [LARGE SCALE GENOMIC DNA]</scope>
    <source>
        <strain evidence="7">KCTC 42255</strain>
    </source>
</reference>
<gene>
    <name evidence="6" type="ORF">ACFSQ0_11550</name>
</gene>
<organism evidence="6 7">
    <name type="scientific">Mesonia sediminis</name>
    <dbReference type="NCBI Taxonomy" id="1703946"/>
    <lineage>
        <taxon>Bacteria</taxon>
        <taxon>Pseudomonadati</taxon>
        <taxon>Bacteroidota</taxon>
        <taxon>Flavobacteriia</taxon>
        <taxon>Flavobacteriales</taxon>
        <taxon>Flavobacteriaceae</taxon>
        <taxon>Mesonia</taxon>
    </lineage>
</organism>
<accession>A0ABW5SH64</accession>
<keyword evidence="7" id="KW-1185">Reference proteome</keyword>
<evidence type="ECO:0000313" key="6">
    <source>
        <dbReference type="EMBL" id="MFD2698629.1"/>
    </source>
</evidence>